<accession>A0A4S2EY12</accession>
<evidence type="ECO:0000313" key="2">
    <source>
        <dbReference type="Proteomes" id="UP000310263"/>
    </source>
</evidence>
<reference evidence="1 2" key="1">
    <citation type="submission" date="2019-04" db="EMBL/GenBank/DDBJ databases">
        <title>Microbes associate with the intestines of laboratory mice.</title>
        <authorList>
            <person name="Navarre W."/>
            <person name="Wong E."/>
            <person name="Huang K."/>
            <person name="Tropini C."/>
            <person name="Ng K."/>
            <person name="Yu B."/>
        </authorList>
    </citation>
    <scope>NUCLEOTIDE SEQUENCE [LARGE SCALE GENOMIC DNA]</scope>
    <source>
        <strain evidence="1 2">NM07_P-09</strain>
    </source>
</reference>
<organism evidence="1 2">
    <name type="scientific">Muricaecibacterium torontonense</name>
    <dbReference type="NCBI Taxonomy" id="3032871"/>
    <lineage>
        <taxon>Bacteria</taxon>
        <taxon>Bacillati</taxon>
        <taxon>Actinomycetota</taxon>
        <taxon>Coriobacteriia</taxon>
        <taxon>Coriobacteriales</taxon>
        <taxon>Atopobiaceae</taxon>
        <taxon>Muricaecibacterium</taxon>
    </lineage>
</organism>
<gene>
    <name evidence="1" type="ORF">E5334_08185</name>
</gene>
<keyword evidence="1" id="KW-0067">ATP-binding</keyword>
<proteinExistence type="predicted"/>
<dbReference type="EMBL" id="SRYE01000005">
    <property type="protein sequence ID" value="TGY61379.1"/>
    <property type="molecule type" value="Genomic_DNA"/>
</dbReference>
<name>A0A4S2EY12_9ACTN</name>
<dbReference type="GO" id="GO:0005524">
    <property type="term" value="F:ATP binding"/>
    <property type="evidence" value="ECO:0007669"/>
    <property type="project" value="UniProtKB-KW"/>
</dbReference>
<protein>
    <submittedName>
        <fullName evidence="1">ATP-binding protein</fullName>
    </submittedName>
</protein>
<keyword evidence="1" id="KW-0547">Nucleotide-binding</keyword>
<dbReference type="RefSeq" id="WP_136013101.1">
    <property type="nucleotide sequence ID" value="NZ_SRYE01000005.1"/>
</dbReference>
<comment type="caution">
    <text evidence="1">The sequence shown here is derived from an EMBL/GenBank/DDBJ whole genome shotgun (WGS) entry which is preliminary data.</text>
</comment>
<dbReference type="AlphaFoldDB" id="A0A4S2EY12"/>
<dbReference type="OrthoDB" id="3182846at2"/>
<keyword evidence="2" id="KW-1185">Reference proteome</keyword>
<dbReference type="Proteomes" id="UP000310263">
    <property type="component" value="Unassembled WGS sequence"/>
</dbReference>
<evidence type="ECO:0000313" key="1">
    <source>
        <dbReference type="EMBL" id="TGY61379.1"/>
    </source>
</evidence>
<sequence>MESKTVELKTPAAPEFARSVRMLAANLAVVCGLSIDDVEDVRMAAEEGFVYASATEQESVGIRFDINEDRIEMVFTLGAQANVEDAYEDGSFGYAQLILGAVTDEFSIDDEASTLTVVKTRGVSA</sequence>